<dbReference type="PANTHER" id="PTHR30290:SF9">
    <property type="entry name" value="OLIGOPEPTIDE-BINDING PROTEIN APPA"/>
    <property type="match status" value="1"/>
</dbReference>
<dbReference type="InterPro" id="IPR039424">
    <property type="entry name" value="SBP_5"/>
</dbReference>
<evidence type="ECO:0000259" key="5">
    <source>
        <dbReference type="Pfam" id="PF00496"/>
    </source>
</evidence>
<dbReference type="SUPFAM" id="SSF53850">
    <property type="entry name" value="Periplasmic binding protein-like II"/>
    <property type="match status" value="1"/>
</dbReference>
<keyword evidence="7" id="KW-1185">Reference proteome</keyword>
<organism evidence="6 7">
    <name type="scientific">Nocardiopsis coralli</name>
    <dbReference type="NCBI Taxonomy" id="2772213"/>
    <lineage>
        <taxon>Bacteria</taxon>
        <taxon>Bacillati</taxon>
        <taxon>Actinomycetota</taxon>
        <taxon>Actinomycetes</taxon>
        <taxon>Streptosporangiales</taxon>
        <taxon>Nocardiopsidaceae</taxon>
        <taxon>Nocardiopsis</taxon>
    </lineage>
</organism>
<dbReference type="InterPro" id="IPR030678">
    <property type="entry name" value="Peptide/Ni-bd"/>
</dbReference>
<evidence type="ECO:0000256" key="2">
    <source>
        <dbReference type="ARBA" id="ARBA00022448"/>
    </source>
</evidence>
<dbReference type="EMBL" id="JADBGI010000018">
    <property type="protein sequence ID" value="MBE3000877.1"/>
    <property type="molecule type" value="Genomic_DNA"/>
</dbReference>
<keyword evidence="2" id="KW-0813">Transport</keyword>
<protein>
    <submittedName>
        <fullName evidence="6">ABC transporter substrate-binding protein</fullName>
    </submittedName>
</protein>
<evidence type="ECO:0000256" key="1">
    <source>
        <dbReference type="ARBA" id="ARBA00005695"/>
    </source>
</evidence>
<reference evidence="6 7" key="1">
    <citation type="submission" date="2020-09" db="EMBL/GenBank/DDBJ databases">
        <title>Diversity and distribution of actinomycetes associated with coral in the coast of Hainan.</title>
        <authorList>
            <person name="Li F."/>
        </authorList>
    </citation>
    <scope>NUCLEOTIDE SEQUENCE [LARGE SCALE GENOMIC DNA]</scope>
    <source>
        <strain evidence="6 7">HNM0947</strain>
    </source>
</reference>
<comment type="similarity">
    <text evidence="1">Belongs to the bacterial solute-binding protein 5 family.</text>
</comment>
<dbReference type="PIRSF" id="PIRSF002741">
    <property type="entry name" value="MppA"/>
    <property type="match status" value="1"/>
</dbReference>
<dbReference type="Gene3D" id="3.10.105.10">
    <property type="entry name" value="Dipeptide-binding Protein, Domain 3"/>
    <property type="match status" value="1"/>
</dbReference>
<evidence type="ECO:0000313" key="7">
    <source>
        <dbReference type="Proteomes" id="UP000806528"/>
    </source>
</evidence>
<feature type="signal peptide" evidence="4">
    <location>
        <begin position="1"/>
        <end position="25"/>
    </location>
</feature>
<feature type="chain" id="PRO_5046658137" evidence="4">
    <location>
        <begin position="26"/>
        <end position="507"/>
    </location>
</feature>
<dbReference type="Pfam" id="PF00496">
    <property type="entry name" value="SBP_bac_5"/>
    <property type="match status" value="1"/>
</dbReference>
<dbReference type="Gene3D" id="3.40.190.10">
    <property type="entry name" value="Periplasmic binding protein-like II"/>
    <property type="match status" value="1"/>
</dbReference>
<dbReference type="InterPro" id="IPR000914">
    <property type="entry name" value="SBP_5_dom"/>
</dbReference>
<feature type="domain" description="Solute-binding protein family 5" evidence="5">
    <location>
        <begin position="76"/>
        <end position="411"/>
    </location>
</feature>
<gene>
    <name evidence="6" type="ORF">IDM40_19585</name>
</gene>
<comment type="caution">
    <text evidence="6">The sequence shown here is derived from an EMBL/GenBank/DDBJ whole genome shotgun (WGS) entry which is preliminary data.</text>
</comment>
<keyword evidence="3 4" id="KW-0732">Signal</keyword>
<sequence length="507" mass="54846">MHTRAPATPATAAAGVALLVLAGCAGPPGDDDPATLTIGTMTVPQSLDPADAMGSAAPYFQAVYDSLVRREPDGTYAPMLATEWSYDDTLTELELTLREDVAFDDGTPFDAEAVKANLERFPEAGGGQAHTLEGLEGVEVADEFRAVVHLSQPNRALLYYLSDAAGFMANPGSLGDGLATAPDGTGPYELDPGRTAIGTTWVFERKDEYWGEPLPYEEVAISAFDRENALVNGVRTGQINAAVVQEADQQSVVRSEPGLESVPQDIDYQGLILFDRDGHLVPELADRRVRQAVNHALDRPTMLDKLVDGQGELTDQVFGTETAAYEPELDSRYEHDPERARELLAEAGHPDGFDLTLPRMPEIVGEPMATSISTDLAEVGIDLEWDELDPANALRAVFTDQAYPAMVMNNAQPAEDWVTVAELVLPGTFNFLGTTDDTVGELVREIQNAPADEAAEPARELNRHLVEEAWFVPFYRLTYQHVSDGNVEIEPQSGAAAPSLYNYTPAG</sequence>
<evidence type="ECO:0000256" key="4">
    <source>
        <dbReference type="SAM" id="SignalP"/>
    </source>
</evidence>
<dbReference type="PROSITE" id="PS51257">
    <property type="entry name" value="PROKAR_LIPOPROTEIN"/>
    <property type="match status" value="1"/>
</dbReference>
<dbReference type="RefSeq" id="WP_193123472.1">
    <property type="nucleotide sequence ID" value="NZ_JADBGI010000018.1"/>
</dbReference>
<dbReference type="Proteomes" id="UP000806528">
    <property type="component" value="Unassembled WGS sequence"/>
</dbReference>
<name>A0ABR9PAL7_9ACTN</name>
<proteinExistence type="inferred from homology"/>
<evidence type="ECO:0000256" key="3">
    <source>
        <dbReference type="ARBA" id="ARBA00022729"/>
    </source>
</evidence>
<dbReference type="PANTHER" id="PTHR30290">
    <property type="entry name" value="PERIPLASMIC BINDING COMPONENT OF ABC TRANSPORTER"/>
    <property type="match status" value="1"/>
</dbReference>
<accession>A0ABR9PAL7</accession>
<evidence type="ECO:0000313" key="6">
    <source>
        <dbReference type="EMBL" id="MBE3000877.1"/>
    </source>
</evidence>